<dbReference type="PANTHER" id="PTHR45528:SF1">
    <property type="entry name" value="SENSOR HISTIDINE KINASE CPXA"/>
    <property type="match status" value="1"/>
</dbReference>
<dbReference type="Gene3D" id="3.30.565.10">
    <property type="entry name" value="Histidine kinase-like ATPase, C-terminal domain"/>
    <property type="match status" value="1"/>
</dbReference>
<evidence type="ECO:0000313" key="17">
    <source>
        <dbReference type="Proteomes" id="UP000429958"/>
    </source>
</evidence>
<dbReference type="PROSITE" id="PS51257">
    <property type="entry name" value="PROKAR_LIPOPROTEIN"/>
    <property type="match status" value="1"/>
</dbReference>
<evidence type="ECO:0000256" key="14">
    <source>
        <dbReference type="SAM" id="Phobius"/>
    </source>
</evidence>
<comment type="catalytic activity">
    <reaction evidence="1">
        <text>ATP + protein L-histidine = ADP + protein N-phospho-L-histidine.</text>
        <dbReference type="EC" id="2.7.13.3"/>
    </reaction>
</comment>
<dbReference type="SUPFAM" id="SSF55874">
    <property type="entry name" value="ATPase domain of HSP90 chaperone/DNA topoisomerase II/histidine kinase"/>
    <property type="match status" value="1"/>
</dbReference>
<keyword evidence="10" id="KW-0067">ATP-binding</keyword>
<dbReference type="InterPro" id="IPR036097">
    <property type="entry name" value="HisK_dim/P_sf"/>
</dbReference>
<evidence type="ECO:0000256" key="10">
    <source>
        <dbReference type="ARBA" id="ARBA00022840"/>
    </source>
</evidence>
<dbReference type="InterPro" id="IPR050398">
    <property type="entry name" value="HssS/ArlS-like"/>
</dbReference>
<evidence type="ECO:0000256" key="7">
    <source>
        <dbReference type="ARBA" id="ARBA00022692"/>
    </source>
</evidence>
<reference evidence="16 17" key="1">
    <citation type="submission" date="2019-08" db="EMBL/GenBank/DDBJ databases">
        <title>In-depth cultivation of the pig gut microbiome towards novel bacterial diversity and tailored functional studies.</title>
        <authorList>
            <person name="Wylensek D."/>
            <person name="Hitch T.C.A."/>
            <person name="Clavel T."/>
        </authorList>
    </citation>
    <scope>NUCLEOTIDE SEQUENCE [LARGE SCALE GENOMIC DNA]</scope>
    <source>
        <strain evidence="16 17">WCA-389-WT-23D1</strain>
    </source>
</reference>
<keyword evidence="5" id="KW-0597">Phosphoprotein</keyword>
<evidence type="ECO:0000259" key="15">
    <source>
        <dbReference type="PROSITE" id="PS50109"/>
    </source>
</evidence>
<dbReference type="RefSeq" id="WP_154471873.1">
    <property type="nucleotide sequence ID" value="NZ_VUMD01000005.1"/>
</dbReference>
<proteinExistence type="predicted"/>
<dbReference type="Proteomes" id="UP000429958">
    <property type="component" value="Unassembled WGS sequence"/>
</dbReference>
<feature type="transmembrane region" description="Helical" evidence="14">
    <location>
        <begin position="137"/>
        <end position="162"/>
    </location>
</feature>
<keyword evidence="11 14" id="KW-1133">Transmembrane helix</keyword>
<evidence type="ECO:0000256" key="3">
    <source>
        <dbReference type="ARBA" id="ARBA00012438"/>
    </source>
</evidence>
<dbReference type="PROSITE" id="PS50109">
    <property type="entry name" value="HIS_KIN"/>
    <property type="match status" value="1"/>
</dbReference>
<sequence>MNRKFKQFSQKLGVKLFVVAVFALACAWLGHYLLSDVVAEWFFYDPRFDTYWESKSDDAVQSFQMYVTDHNLSTQDALTDTVWNKQNSNIILFTEPAFLYEEKKASSDFNDVDKYEAIYCPDGFIYATSYLPGNTYFFWWDVVGLLFGILLFLGITIPFNAYTVHRINKLYQQVVLSSQSGRSSSIEIGGRDEIAKLGNEIESMRISLLSLLKNEKKIRIESERMVASLSHDLRTPLTKLTGYLEILIHKKDLTEIEYEIYLARAAEKANQMKVLTDTLFQKFVIETENTSEYPQEFIDGGEFLNQILYEECSELEDDGFLVKQLPMFHSGYSCRLHIGDIRRVFDNIFSNLRKYADLEFPIVITENEQHNQLCVIIKNHKSKYPSKNVSHKIGLMTVQTLVEQNGGLVNIEQNSTIFSIEIFLPVLTSFEHENDI</sequence>
<evidence type="ECO:0000256" key="2">
    <source>
        <dbReference type="ARBA" id="ARBA00004651"/>
    </source>
</evidence>
<comment type="subcellular location">
    <subcellularLocation>
        <location evidence="2">Cell membrane</location>
        <topology evidence="2">Multi-pass membrane protein</topology>
    </subcellularLocation>
</comment>
<dbReference type="Gene3D" id="1.10.287.130">
    <property type="match status" value="1"/>
</dbReference>
<dbReference type="InterPro" id="IPR003661">
    <property type="entry name" value="HisK_dim/P_dom"/>
</dbReference>
<dbReference type="Pfam" id="PF00512">
    <property type="entry name" value="HisKA"/>
    <property type="match status" value="1"/>
</dbReference>
<gene>
    <name evidence="16" type="ORF">FYJ39_07705</name>
</gene>
<dbReference type="AlphaFoldDB" id="A0A7X2NK95"/>
<feature type="domain" description="Histidine kinase" evidence="15">
    <location>
        <begin position="228"/>
        <end position="428"/>
    </location>
</feature>
<dbReference type="EC" id="2.7.13.3" evidence="3"/>
<evidence type="ECO:0000256" key="11">
    <source>
        <dbReference type="ARBA" id="ARBA00022989"/>
    </source>
</evidence>
<dbReference type="InterPro" id="IPR036890">
    <property type="entry name" value="HATPase_C_sf"/>
</dbReference>
<dbReference type="PANTHER" id="PTHR45528">
    <property type="entry name" value="SENSOR HISTIDINE KINASE CPXA"/>
    <property type="match status" value="1"/>
</dbReference>
<dbReference type="SMART" id="SM00388">
    <property type="entry name" value="HisKA"/>
    <property type="match status" value="1"/>
</dbReference>
<accession>A0A7X2NK95</accession>
<keyword evidence="17" id="KW-1185">Reference proteome</keyword>
<keyword evidence="12" id="KW-0902">Two-component regulatory system</keyword>
<dbReference type="GO" id="GO:0005524">
    <property type="term" value="F:ATP binding"/>
    <property type="evidence" value="ECO:0007669"/>
    <property type="project" value="UniProtKB-KW"/>
</dbReference>
<evidence type="ECO:0000256" key="13">
    <source>
        <dbReference type="ARBA" id="ARBA00023136"/>
    </source>
</evidence>
<keyword evidence="8" id="KW-0547">Nucleotide-binding</keyword>
<feature type="transmembrane region" description="Helical" evidence="14">
    <location>
        <begin position="12"/>
        <end position="34"/>
    </location>
</feature>
<dbReference type="GO" id="GO:0000155">
    <property type="term" value="F:phosphorelay sensor kinase activity"/>
    <property type="evidence" value="ECO:0007669"/>
    <property type="project" value="InterPro"/>
</dbReference>
<organism evidence="16 17">
    <name type="scientific">Clostridium porci</name>
    <dbReference type="NCBI Taxonomy" id="2605778"/>
    <lineage>
        <taxon>Bacteria</taxon>
        <taxon>Bacillati</taxon>
        <taxon>Bacillota</taxon>
        <taxon>Clostridia</taxon>
        <taxon>Eubacteriales</taxon>
        <taxon>Clostridiaceae</taxon>
        <taxon>Clostridium</taxon>
    </lineage>
</organism>
<evidence type="ECO:0000256" key="4">
    <source>
        <dbReference type="ARBA" id="ARBA00022475"/>
    </source>
</evidence>
<evidence type="ECO:0000256" key="6">
    <source>
        <dbReference type="ARBA" id="ARBA00022679"/>
    </source>
</evidence>
<comment type="caution">
    <text evidence="16">The sequence shown here is derived from an EMBL/GenBank/DDBJ whole genome shotgun (WGS) entry which is preliminary data.</text>
</comment>
<keyword evidence="7 14" id="KW-0812">Transmembrane</keyword>
<protein>
    <recommendedName>
        <fullName evidence="3">histidine kinase</fullName>
        <ecNumber evidence="3">2.7.13.3</ecNumber>
    </recommendedName>
</protein>
<dbReference type="GO" id="GO:0005886">
    <property type="term" value="C:plasma membrane"/>
    <property type="evidence" value="ECO:0007669"/>
    <property type="project" value="UniProtKB-SubCell"/>
</dbReference>
<evidence type="ECO:0000256" key="8">
    <source>
        <dbReference type="ARBA" id="ARBA00022741"/>
    </source>
</evidence>
<dbReference type="EMBL" id="VUMD01000005">
    <property type="protein sequence ID" value="MSS36454.1"/>
    <property type="molecule type" value="Genomic_DNA"/>
</dbReference>
<evidence type="ECO:0000256" key="1">
    <source>
        <dbReference type="ARBA" id="ARBA00000085"/>
    </source>
</evidence>
<keyword evidence="6" id="KW-0808">Transferase</keyword>
<evidence type="ECO:0000256" key="12">
    <source>
        <dbReference type="ARBA" id="ARBA00023012"/>
    </source>
</evidence>
<dbReference type="SUPFAM" id="SSF47384">
    <property type="entry name" value="Homodimeric domain of signal transducing histidine kinase"/>
    <property type="match status" value="1"/>
</dbReference>
<keyword evidence="4" id="KW-1003">Cell membrane</keyword>
<dbReference type="InterPro" id="IPR005467">
    <property type="entry name" value="His_kinase_dom"/>
</dbReference>
<evidence type="ECO:0000313" key="16">
    <source>
        <dbReference type="EMBL" id="MSS36454.1"/>
    </source>
</evidence>
<dbReference type="CDD" id="cd00082">
    <property type="entry name" value="HisKA"/>
    <property type="match status" value="1"/>
</dbReference>
<name>A0A7X2NK95_9CLOT</name>
<keyword evidence="13 14" id="KW-0472">Membrane</keyword>
<keyword evidence="9 16" id="KW-0418">Kinase</keyword>
<evidence type="ECO:0000256" key="5">
    <source>
        <dbReference type="ARBA" id="ARBA00022553"/>
    </source>
</evidence>
<evidence type="ECO:0000256" key="9">
    <source>
        <dbReference type="ARBA" id="ARBA00022777"/>
    </source>
</evidence>